<comment type="caution">
    <text evidence="1">The sequence shown here is derived from an EMBL/GenBank/DDBJ whole genome shotgun (WGS) entry which is preliminary data.</text>
</comment>
<evidence type="ECO:0000313" key="1">
    <source>
        <dbReference type="EMBL" id="KAH7840309.1"/>
    </source>
</evidence>
<accession>A0ACB7XHM4</accession>
<dbReference type="Proteomes" id="UP000828048">
    <property type="component" value="Chromosome 10"/>
</dbReference>
<protein>
    <submittedName>
        <fullName evidence="1">Uncharacterized protein</fullName>
    </submittedName>
</protein>
<name>A0ACB7XHM4_9ERIC</name>
<organism evidence="1 2">
    <name type="scientific">Vaccinium darrowii</name>
    <dbReference type="NCBI Taxonomy" id="229202"/>
    <lineage>
        <taxon>Eukaryota</taxon>
        <taxon>Viridiplantae</taxon>
        <taxon>Streptophyta</taxon>
        <taxon>Embryophyta</taxon>
        <taxon>Tracheophyta</taxon>
        <taxon>Spermatophyta</taxon>
        <taxon>Magnoliopsida</taxon>
        <taxon>eudicotyledons</taxon>
        <taxon>Gunneridae</taxon>
        <taxon>Pentapetalae</taxon>
        <taxon>asterids</taxon>
        <taxon>Ericales</taxon>
        <taxon>Ericaceae</taxon>
        <taxon>Vaccinioideae</taxon>
        <taxon>Vaccinieae</taxon>
        <taxon>Vaccinium</taxon>
    </lineage>
</organism>
<dbReference type="EMBL" id="CM037160">
    <property type="protein sequence ID" value="KAH7840309.1"/>
    <property type="molecule type" value="Genomic_DNA"/>
</dbReference>
<reference evidence="1 2" key="1">
    <citation type="journal article" date="2021" name="Hortic Res">
        <title>High-quality reference genome and annotation aids understanding of berry development for evergreen blueberry (Vaccinium darrowii).</title>
        <authorList>
            <person name="Yu J."/>
            <person name="Hulse-Kemp A.M."/>
            <person name="Babiker E."/>
            <person name="Staton M."/>
        </authorList>
    </citation>
    <scope>NUCLEOTIDE SEQUENCE [LARGE SCALE GENOMIC DNA]</scope>
    <source>
        <strain evidence="2">cv. NJ 8807/NJ 8810</strain>
        <tissue evidence="1">Young leaf</tissue>
    </source>
</reference>
<proteinExistence type="predicted"/>
<evidence type="ECO:0000313" key="2">
    <source>
        <dbReference type="Proteomes" id="UP000828048"/>
    </source>
</evidence>
<gene>
    <name evidence="1" type="ORF">Vadar_015431</name>
</gene>
<sequence>MLIELKQARQVTFSKCQFGLFKKASELCTLSGCEIALVVFSPSGKPFSFGHHSVNTIVQWYLCESPMGVPTAQDPPLSICSTIHQQYIELCKQLEAEKIHSKELKIEGMKCSKFSCFDNPDL</sequence>
<keyword evidence="2" id="KW-1185">Reference proteome</keyword>